<keyword evidence="2" id="KW-1185">Reference proteome</keyword>
<gene>
    <name evidence="1" type="ORF">X777_02275</name>
</gene>
<evidence type="ECO:0000313" key="1">
    <source>
        <dbReference type="EMBL" id="EZA56671.1"/>
    </source>
</evidence>
<accession>A0A026WLZ7</accession>
<organism evidence="1 2">
    <name type="scientific">Ooceraea biroi</name>
    <name type="common">Clonal raider ant</name>
    <name type="synonym">Cerapachys biroi</name>
    <dbReference type="NCBI Taxonomy" id="2015173"/>
    <lineage>
        <taxon>Eukaryota</taxon>
        <taxon>Metazoa</taxon>
        <taxon>Ecdysozoa</taxon>
        <taxon>Arthropoda</taxon>
        <taxon>Hexapoda</taxon>
        <taxon>Insecta</taxon>
        <taxon>Pterygota</taxon>
        <taxon>Neoptera</taxon>
        <taxon>Endopterygota</taxon>
        <taxon>Hymenoptera</taxon>
        <taxon>Apocrita</taxon>
        <taxon>Aculeata</taxon>
        <taxon>Formicoidea</taxon>
        <taxon>Formicidae</taxon>
        <taxon>Dorylinae</taxon>
        <taxon>Ooceraea</taxon>
    </lineage>
</organism>
<reference evidence="1 2" key="1">
    <citation type="journal article" date="2014" name="Curr. Biol.">
        <title>The genome of the clonal raider ant Cerapachys biroi.</title>
        <authorList>
            <person name="Oxley P.R."/>
            <person name="Ji L."/>
            <person name="Fetter-Pruneda I."/>
            <person name="McKenzie S.K."/>
            <person name="Li C."/>
            <person name="Hu H."/>
            <person name="Zhang G."/>
            <person name="Kronauer D.J."/>
        </authorList>
    </citation>
    <scope>NUCLEOTIDE SEQUENCE [LARGE SCALE GENOMIC DNA]</scope>
</reference>
<evidence type="ECO:0000313" key="2">
    <source>
        <dbReference type="Proteomes" id="UP000053097"/>
    </source>
</evidence>
<proteinExistence type="predicted"/>
<dbReference type="Proteomes" id="UP000053097">
    <property type="component" value="Unassembled WGS sequence"/>
</dbReference>
<sequence>MTNLTLLLTGKAAKKSCVILSKMRKSSCGKLRLTSLRLKSAATCNKSNNASSICFAENVAKCAEMRSASKHFCENFTREVARVIAVPRAEET</sequence>
<dbReference type="AlphaFoldDB" id="A0A026WLZ7"/>
<name>A0A026WLZ7_OOCBI</name>
<protein>
    <submittedName>
        <fullName evidence="1">Uncharacterized protein</fullName>
    </submittedName>
</protein>
<dbReference type="EMBL" id="KK107159">
    <property type="protein sequence ID" value="EZA56671.1"/>
    <property type="molecule type" value="Genomic_DNA"/>
</dbReference>